<feature type="chain" id="PRO_5044742675" evidence="2">
    <location>
        <begin position="21"/>
        <end position="261"/>
    </location>
</feature>
<name>A0ABD3EZD4_9STRA</name>
<sequence>MALSVCLSFSLYLLLNAVQAEPLAMYNYDYGGGGDHMPHQTNMGMEFYAPADRGCAMCRNGDNCSLAVHNQSEGFFCGDILSTFQPCCCSFRNECMTTIFSDSCECFDGAREEEIMTTRFYLFVGLSLIAWGLLAYDKMCAGPYKVMNSNHQLLASSPSAARARGEDSVEDTVDSDSDDGRDHNTATTTATTMDAATAAVAVDVAEDTEVDDDTAPLRPTSSSPTDREAESSGIEVSVALIDENRTASERHEDGTASIQTV</sequence>
<keyword evidence="4" id="KW-1185">Reference proteome</keyword>
<feature type="region of interest" description="Disordered" evidence="1">
    <location>
        <begin position="156"/>
        <end position="189"/>
    </location>
</feature>
<proteinExistence type="predicted"/>
<feature type="region of interest" description="Disordered" evidence="1">
    <location>
        <begin position="207"/>
        <end position="235"/>
    </location>
</feature>
<dbReference type="AlphaFoldDB" id="A0ABD3EZD4"/>
<organism evidence="3 4">
    <name type="scientific">Phytophthora oleae</name>
    <dbReference type="NCBI Taxonomy" id="2107226"/>
    <lineage>
        <taxon>Eukaryota</taxon>
        <taxon>Sar</taxon>
        <taxon>Stramenopiles</taxon>
        <taxon>Oomycota</taxon>
        <taxon>Peronosporomycetes</taxon>
        <taxon>Peronosporales</taxon>
        <taxon>Peronosporaceae</taxon>
        <taxon>Phytophthora</taxon>
    </lineage>
</organism>
<gene>
    <name evidence="3" type="ORF">V7S43_015538</name>
</gene>
<protein>
    <submittedName>
        <fullName evidence="3">Uncharacterized protein</fullName>
    </submittedName>
</protein>
<evidence type="ECO:0000256" key="2">
    <source>
        <dbReference type="SAM" id="SignalP"/>
    </source>
</evidence>
<accession>A0ABD3EZD4</accession>
<keyword evidence="2" id="KW-0732">Signal</keyword>
<reference evidence="3 4" key="1">
    <citation type="submission" date="2024-09" db="EMBL/GenBank/DDBJ databases">
        <title>Genome sequencing and assembly of Phytophthora oleae, isolate VK10A, causative agent of rot of olive drupes.</title>
        <authorList>
            <person name="Conti Taguali S."/>
            <person name="Riolo M."/>
            <person name="La Spada F."/>
            <person name="Cacciola S.O."/>
            <person name="Dionisio G."/>
        </authorList>
    </citation>
    <scope>NUCLEOTIDE SEQUENCE [LARGE SCALE GENOMIC DNA]</scope>
    <source>
        <strain evidence="3 4">VK10A</strain>
    </source>
</reference>
<feature type="signal peptide" evidence="2">
    <location>
        <begin position="1"/>
        <end position="20"/>
    </location>
</feature>
<dbReference type="Proteomes" id="UP001632037">
    <property type="component" value="Unassembled WGS sequence"/>
</dbReference>
<feature type="compositionally biased region" description="Acidic residues" evidence="1">
    <location>
        <begin position="168"/>
        <end position="177"/>
    </location>
</feature>
<evidence type="ECO:0000256" key="1">
    <source>
        <dbReference type="SAM" id="MobiDB-lite"/>
    </source>
</evidence>
<comment type="caution">
    <text evidence="3">The sequence shown here is derived from an EMBL/GenBank/DDBJ whole genome shotgun (WGS) entry which is preliminary data.</text>
</comment>
<dbReference type="EMBL" id="JBIMZQ010000046">
    <property type="protein sequence ID" value="KAL3659551.1"/>
    <property type="molecule type" value="Genomic_DNA"/>
</dbReference>
<evidence type="ECO:0000313" key="3">
    <source>
        <dbReference type="EMBL" id="KAL3659551.1"/>
    </source>
</evidence>
<evidence type="ECO:0000313" key="4">
    <source>
        <dbReference type="Proteomes" id="UP001632037"/>
    </source>
</evidence>